<dbReference type="Gene3D" id="3.40.50.620">
    <property type="entry name" value="HUPs"/>
    <property type="match status" value="1"/>
</dbReference>
<gene>
    <name evidence="8 10" type="primary">tilS</name>
    <name evidence="10" type="ORF">PVT68_04850</name>
</gene>
<dbReference type="SUPFAM" id="SSF82829">
    <property type="entry name" value="MesJ substrate recognition domain-like"/>
    <property type="match status" value="1"/>
</dbReference>
<feature type="binding site" evidence="8">
    <location>
        <begin position="30"/>
        <end position="35"/>
    </location>
    <ligand>
        <name>ATP</name>
        <dbReference type="ChEBI" id="CHEBI:30616"/>
    </ligand>
</feature>
<dbReference type="Gene3D" id="1.20.59.20">
    <property type="match status" value="1"/>
</dbReference>
<dbReference type="NCBIfam" id="TIGR02433">
    <property type="entry name" value="lysidine_TilS_C"/>
    <property type="match status" value="1"/>
</dbReference>
<dbReference type="SUPFAM" id="SSF52402">
    <property type="entry name" value="Adenine nucleotide alpha hydrolases-like"/>
    <property type="match status" value="1"/>
</dbReference>
<dbReference type="Pfam" id="PF11734">
    <property type="entry name" value="TilS_C"/>
    <property type="match status" value="1"/>
</dbReference>
<dbReference type="Proteomes" id="UP001236500">
    <property type="component" value="Chromosome"/>
</dbReference>
<comment type="similarity">
    <text evidence="8">Belongs to the tRNA(Ile)-lysidine synthase family.</text>
</comment>
<keyword evidence="5 8" id="KW-0547">Nucleotide-binding</keyword>
<comment type="catalytic activity">
    <reaction evidence="7 8">
        <text>cytidine(34) in tRNA(Ile2) + L-lysine + ATP = lysidine(34) in tRNA(Ile2) + AMP + diphosphate + H(+)</text>
        <dbReference type="Rhea" id="RHEA:43744"/>
        <dbReference type="Rhea" id="RHEA-COMP:10625"/>
        <dbReference type="Rhea" id="RHEA-COMP:10670"/>
        <dbReference type="ChEBI" id="CHEBI:15378"/>
        <dbReference type="ChEBI" id="CHEBI:30616"/>
        <dbReference type="ChEBI" id="CHEBI:32551"/>
        <dbReference type="ChEBI" id="CHEBI:33019"/>
        <dbReference type="ChEBI" id="CHEBI:82748"/>
        <dbReference type="ChEBI" id="CHEBI:83665"/>
        <dbReference type="ChEBI" id="CHEBI:456215"/>
        <dbReference type="EC" id="6.3.4.19"/>
    </reaction>
</comment>
<dbReference type="InterPro" id="IPR014729">
    <property type="entry name" value="Rossmann-like_a/b/a_fold"/>
</dbReference>
<dbReference type="PANTHER" id="PTHR43033:SF1">
    <property type="entry name" value="TRNA(ILE)-LYSIDINE SYNTHASE-RELATED"/>
    <property type="match status" value="1"/>
</dbReference>
<evidence type="ECO:0000256" key="6">
    <source>
        <dbReference type="ARBA" id="ARBA00022840"/>
    </source>
</evidence>
<keyword evidence="11" id="KW-1185">Reference proteome</keyword>
<dbReference type="EMBL" id="CP118605">
    <property type="protein sequence ID" value="WGL17624.1"/>
    <property type="molecule type" value="Genomic_DNA"/>
</dbReference>
<evidence type="ECO:0000256" key="1">
    <source>
        <dbReference type="ARBA" id="ARBA00004496"/>
    </source>
</evidence>
<dbReference type="InterPro" id="IPR015262">
    <property type="entry name" value="tRNA_Ile_lys_synt_subst-bd"/>
</dbReference>
<evidence type="ECO:0000256" key="2">
    <source>
        <dbReference type="ARBA" id="ARBA00022490"/>
    </source>
</evidence>
<keyword evidence="2 8" id="KW-0963">Cytoplasm</keyword>
<evidence type="ECO:0000313" key="10">
    <source>
        <dbReference type="EMBL" id="WGL17624.1"/>
    </source>
</evidence>
<sequence length="433" mass="48249">MTAVSEKLISLLGDALKRHPAPGRLWLGYSGGLDSTVLLHLLCRVQVPFGAVHVNHGLSARADEWQAHCEEVAGKLGVPLVARNVEVRRKEGGLEQAARKARYGAFDMVMAPGDQLLLAQHGDDQAETFLLRLLRGAGVLGLGAMAEWRSVGDPDEGRSLLRPLLGASRAELECYARASGLEWVEDDSNSDLALDRNYIRKQVVPPLAARWPLLERVSRSAENLREAAGLLQDLAGEDLQRCGVRRESFGLSIDLAAFLALSNARQKNLLRGWLHNCGAPMPEAAHLQQALHQAQAVEDAIPAVPLGGMVLRRYRDRLFLTPQLQPRERFDEVEWQWDGVHELKLSEGWILAPSPDWPAADYMVQFRRGGERAKPRERHHSQTLKRLLQEYALPPWLRDRVPLVFRGETLVAVGDLFVTVDGPVSPPIWRFLD</sequence>
<dbReference type="Pfam" id="PF09179">
    <property type="entry name" value="TilS"/>
    <property type="match status" value="1"/>
</dbReference>
<dbReference type="EC" id="6.3.4.19" evidence="8"/>
<proteinExistence type="inferred from homology"/>
<evidence type="ECO:0000259" key="9">
    <source>
        <dbReference type="SMART" id="SM00977"/>
    </source>
</evidence>
<comment type="domain">
    <text evidence="8">The N-terminal region contains the highly conserved SGGXDS motif, predicted to be a P-loop motif involved in ATP binding.</text>
</comment>
<name>A0ABY8NFB2_9GAMM</name>
<dbReference type="SMART" id="SM00977">
    <property type="entry name" value="TilS_C"/>
    <property type="match status" value="1"/>
</dbReference>
<dbReference type="InterPro" id="IPR012795">
    <property type="entry name" value="tRNA_Ile_lys_synt_N"/>
</dbReference>
<dbReference type="RefSeq" id="WP_280321516.1">
    <property type="nucleotide sequence ID" value="NZ_CP118605.1"/>
</dbReference>
<dbReference type="CDD" id="cd01992">
    <property type="entry name" value="TilS_N"/>
    <property type="match status" value="1"/>
</dbReference>
<accession>A0ABY8NFB2</accession>
<comment type="function">
    <text evidence="8">Ligates lysine onto the cytidine present at position 34 of the AUA codon-specific tRNA(Ile) that contains the anticodon CAU, in an ATP-dependent manner. Cytidine is converted to lysidine, thus changing the amino acid specificity of the tRNA from methionine to isoleucine.</text>
</comment>
<reference evidence="10 11" key="1">
    <citation type="submission" date="2023-02" db="EMBL/GenBank/DDBJ databases">
        <title>Description and genomic characterization of Microbulbifer bruguierae sp. nov., isolated from the sediment of mangrove plant Bruguiera sexangula.</title>
        <authorList>
            <person name="Long M."/>
        </authorList>
    </citation>
    <scope>NUCLEOTIDE SEQUENCE [LARGE SCALE GENOMIC DNA]</scope>
    <source>
        <strain evidence="10 11">H12</strain>
    </source>
</reference>
<dbReference type="InterPro" id="IPR012094">
    <property type="entry name" value="tRNA_Ile_lys_synt"/>
</dbReference>
<dbReference type="PANTHER" id="PTHR43033">
    <property type="entry name" value="TRNA(ILE)-LYSIDINE SYNTHASE-RELATED"/>
    <property type="match status" value="1"/>
</dbReference>
<dbReference type="Pfam" id="PF01171">
    <property type="entry name" value="ATP_bind_3"/>
    <property type="match status" value="1"/>
</dbReference>
<keyword evidence="3 8" id="KW-0436">Ligase</keyword>
<dbReference type="InterPro" id="IPR011063">
    <property type="entry name" value="TilS/TtcA_N"/>
</dbReference>
<keyword evidence="4 8" id="KW-0819">tRNA processing</keyword>
<dbReference type="SUPFAM" id="SSF56037">
    <property type="entry name" value="PheT/TilS domain"/>
    <property type="match status" value="1"/>
</dbReference>
<evidence type="ECO:0000256" key="3">
    <source>
        <dbReference type="ARBA" id="ARBA00022598"/>
    </source>
</evidence>
<dbReference type="GO" id="GO:0032267">
    <property type="term" value="F:tRNA(Ile)-lysidine synthase activity"/>
    <property type="evidence" value="ECO:0007669"/>
    <property type="project" value="UniProtKB-EC"/>
</dbReference>
<keyword evidence="6 8" id="KW-0067">ATP-binding</keyword>
<dbReference type="NCBIfam" id="TIGR02432">
    <property type="entry name" value="lysidine_TilS_N"/>
    <property type="match status" value="1"/>
</dbReference>
<evidence type="ECO:0000313" key="11">
    <source>
        <dbReference type="Proteomes" id="UP001236500"/>
    </source>
</evidence>
<dbReference type="HAMAP" id="MF_01161">
    <property type="entry name" value="tRNA_Ile_lys_synt"/>
    <property type="match status" value="1"/>
</dbReference>
<evidence type="ECO:0000256" key="5">
    <source>
        <dbReference type="ARBA" id="ARBA00022741"/>
    </source>
</evidence>
<comment type="subcellular location">
    <subcellularLocation>
        <location evidence="1 8">Cytoplasm</location>
    </subcellularLocation>
</comment>
<feature type="domain" description="Lysidine-tRNA(Ile) synthetase C-terminal" evidence="9">
    <location>
        <begin position="362"/>
        <end position="429"/>
    </location>
</feature>
<dbReference type="InterPro" id="IPR012796">
    <property type="entry name" value="Lysidine-tRNA-synth_C"/>
</dbReference>
<organism evidence="10 11">
    <name type="scientific">Microbulbifer bruguierae</name>
    <dbReference type="NCBI Taxonomy" id="3029061"/>
    <lineage>
        <taxon>Bacteria</taxon>
        <taxon>Pseudomonadati</taxon>
        <taxon>Pseudomonadota</taxon>
        <taxon>Gammaproteobacteria</taxon>
        <taxon>Cellvibrionales</taxon>
        <taxon>Microbulbiferaceae</taxon>
        <taxon>Microbulbifer</taxon>
    </lineage>
</organism>
<evidence type="ECO:0000256" key="4">
    <source>
        <dbReference type="ARBA" id="ARBA00022694"/>
    </source>
</evidence>
<evidence type="ECO:0000256" key="8">
    <source>
        <dbReference type="HAMAP-Rule" id="MF_01161"/>
    </source>
</evidence>
<protein>
    <recommendedName>
        <fullName evidence="8">tRNA(Ile)-lysidine synthase</fullName>
        <ecNumber evidence="8">6.3.4.19</ecNumber>
    </recommendedName>
    <alternativeName>
        <fullName evidence="8">tRNA(Ile)-2-lysyl-cytidine synthase</fullName>
    </alternativeName>
    <alternativeName>
        <fullName evidence="8">tRNA(Ile)-lysidine synthetase</fullName>
    </alternativeName>
</protein>
<evidence type="ECO:0000256" key="7">
    <source>
        <dbReference type="ARBA" id="ARBA00048539"/>
    </source>
</evidence>